<keyword evidence="2" id="KW-1003">Cell membrane</keyword>
<dbReference type="EMBL" id="FOUF01000002">
    <property type="protein sequence ID" value="SFL90797.1"/>
    <property type="molecule type" value="Genomic_DNA"/>
</dbReference>
<comment type="similarity">
    <text evidence="1 2">Belongs to the complex I subunit 6 family.</text>
</comment>
<organism evidence="3 4">
    <name type="scientific">Nitrosomonas nitrosa</name>
    <dbReference type="NCBI Taxonomy" id="52442"/>
    <lineage>
        <taxon>Bacteria</taxon>
        <taxon>Pseudomonadati</taxon>
        <taxon>Pseudomonadota</taxon>
        <taxon>Betaproteobacteria</taxon>
        <taxon>Nitrosomonadales</taxon>
        <taxon>Nitrosomonadaceae</taxon>
        <taxon>Nitrosomonas</taxon>
    </lineage>
</organism>
<dbReference type="GO" id="GO:0048038">
    <property type="term" value="F:quinone binding"/>
    <property type="evidence" value="ECO:0007669"/>
    <property type="project" value="UniProtKB-UniRule"/>
</dbReference>
<sequence>MSALGVITLRNPVYAALLLVLAFFTSAGIWLLLEAEFLAITLVLVYVGAVMVLFLFVVMMLDINLERLREGFWKWFPFGALLAIVLAIQMSMVLMGKQFNLENMPVPAPHEAGYSNTKELGRLIYTEYVYAFELAAVILLVAMVAAIALTLRHRTDKKSPNPSKQIAVKRSDRIRIIPMPPENKE</sequence>
<protein>
    <recommendedName>
        <fullName evidence="2">NADH-quinone oxidoreductase subunit J</fullName>
        <ecNumber evidence="2">7.1.1.-</ecNumber>
    </recommendedName>
</protein>
<comment type="function">
    <text evidence="2">NDH-1 shuttles electrons from NADH, via FMN and iron-sulfur (Fe-S) centers, to quinones in the respiratory chain. Couples the redox reaction to proton translocation (for every two electrons transferred, four hydrogen ions are translocated across the cytoplasmic membrane), and thus conserves the redox energy in a proton gradient.</text>
</comment>
<dbReference type="GO" id="GO:0005886">
    <property type="term" value="C:plasma membrane"/>
    <property type="evidence" value="ECO:0007669"/>
    <property type="project" value="UniProtKB-SubCell"/>
</dbReference>
<feature type="transmembrane region" description="Helical" evidence="2">
    <location>
        <begin position="39"/>
        <end position="63"/>
    </location>
</feature>
<accession>A0A1I4LJM0</accession>
<evidence type="ECO:0000313" key="4">
    <source>
        <dbReference type="Proteomes" id="UP000199561"/>
    </source>
</evidence>
<keyword evidence="4" id="KW-1185">Reference proteome</keyword>
<comment type="catalytic activity">
    <reaction evidence="2">
        <text>a quinone + NADH + 5 H(+)(in) = a quinol + NAD(+) + 4 H(+)(out)</text>
        <dbReference type="Rhea" id="RHEA:57888"/>
        <dbReference type="ChEBI" id="CHEBI:15378"/>
        <dbReference type="ChEBI" id="CHEBI:24646"/>
        <dbReference type="ChEBI" id="CHEBI:57540"/>
        <dbReference type="ChEBI" id="CHEBI:57945"/>
        <dbReference type="ChEBI" id="CHEBI:132124"/>
    </reaction>
</comment>
<dbReference type="NCBIfam" id="NF005164">
    <property type="entry name" value="PRK06638.1-4"/>
    <property type="match status" value="1"/>
</dbReference>
<dbReference type="Pfam" id="PF00499">
    <property type="entry name" value="Oxidored_q3"/>
    <property type="match status" value="1"/>
</dbReference>
<dbReference type="AlphaFoldDB" id="A0A1I4LJM0"/>
<dbReference type="InterPro" id="IPR001457">
    <property type="entry name" value="NADH_UbQ/plastoQ_OxRdtase_su6"/>
</dbReference>
<name>A0A1I4LJM0_9PROT</name>
<dbReference type="STRING" id="52442.SAMN05421880_10291"/>
<reference evidence="3 4" key="1">
    <citation type="submission" date="2016-10" db="EMBL/GenBank/DDBJ databases">
        <authorList>
            <person name="de Groot N.N."/>
        </authorList>
    </citation>
    <scope>NUCLEOTIDE SEQUENCE [LARGE SCALE GENOMIC DNA]</scope>
    <source>
        <strain evidence="3 4">Nm146</strain>
    </source>
</reference>
<keyword evidence="2" id="KW-0812">Transmembrane</keyword>
<keyword evidence="2" id="KW-0520">NAD</keyword>
<dbReference type="InterPro" id="IPR042106">
    <property type="entry name" value="Nuo/plastoQ_OxRdtase_6_NuoJ"/>
</dbReference>
<evidence type="ECO:0000313" key="3">
    <source>
        <dbReference type="EMBL" id="SFL90797.1"/>
    </source>
</evidence>
<dbReference type="EC" id="7.1.1.-" evidence="2"/>
<dbReference type="GO" id="GO:0008137">
    <property type="term" value="F:NADH dehydrogenase (ubiquinone) activity"/>
    <property type="evidence" value="ECO:0007669"/>
    <property type="project" value="UniProtKB-UniRule"/>
</dbReference>
<feature type="transmembrane region" description="Helical" evidence="2">
    <location>
        <begin position="12"/>
        <end position="33"/>
    </location>
</feature>
<dbReference type="PANTHER" id="PTHR33269">
    <property type="entry name" value="NADH-UBIQUINONE OXIDOREDUCTASE CHAIN 6"/>
    <property type="match status" value="1"/>
</dbReference>
<comment type="subcellular location">
    <subcellularLocation>
        <location evidence="2">Cell membrane</location>
        <topology evidence="2">Multi-pass membrane protein</topology>
    </subcellularLocation>
</comment>
<dbReference type="PANTHER" id="PTHR33269:SF17">
    <property type="entry name" value="NADH-UBIQUINONE OXIDOREDUCTASE CHAIN 6"/>
    <property type="match status" value="1"/>
</dbReference>
<comment type="caution">
    <text evidence="2">Lacks conserved residue(s) required for the propagation of feature annotation.</text>
</comment>
<evidence type="ECO:0000256" key="2">
    <source>
        <dbReference type="RuleBase" id="RU004429"/>
    </source>
</evidence>
<feature type="transmembrane region" description="Helical" evidence="2">
    <location>
        <begin position="75"/>
        <end position="95"/>
    </location>
</feature>
<proteinExistence type="inferred from homology"/>
<dbReference type="Gene3D" id="1.20.120.1200">
    <property type="entry name" value="NADH-ubiquinone/plastoquinone oxidoreductase chain 6, subunit NuoJ"/>
    <property type="match status" value="1"/>
</dbReference>
<gene>
    <name evidence="3" type="ORF">SAMN05421880_10291</name>
</gene>
<keyword evidence="2" id="KW-0472">Membrane</keyword>
<dbReference type="Proteomes" id="UP000199561">
    <property type="component" value="Unassembled WGS sequence"/>
</dbReference>
<evidence type="ECO:0000256" key="1">
    <source>
        <dbReference type="ARBA" id="ARBA00005698"/>
    </source>
</evidence>
<feature type="transmembrane region" description="Helical" evidence="2">
    <location>
        <begin position="128"/>
        <end position="151"/>
    </location>
</feature>
<keyword evidence="2" id="KW-0874">Quinone</keyword>
<keyword evidence="2" id="KW-1133">Transmembrane helix</keyword>